<dbReference type="RefSeq" id="WP_275705845.1">
    <property type="nucleotide sequence ID" value="NZ_JANCMW010000004.1"/>
</dbReference>
<reference evidence="2" key="1">
    <citation type="submission" date="2022-07" db="EMBL/GenBank/DDBJ databases">
        <title>Marinobacter iranensis a new bacterium isolate from a hipersaline lake in Iran.</title>
        <authorList>
            <person name="Mohammad A.M.A."/>
            <person name="Cristina S.-P."/>
            <person name="Antonio V."/>
        </authorList>
    </citation>
    <scope>NUCLEOTIDE SEQUENCE</scope>
    <source>
        <strain evidence="2">71-i</strain>
    </source>
</reference>
<evidence type="ECO:0000256" key="1">
    <source>
        <dbReference type="SAM" id="Coils"/>
    </source>
</evidence>
<accession>A0ABT5Y9F9</accession>
<dbReference type="Proteomes" id="UP001143391">
    <property type="component" value="Unassembled WGS sequence"/>
</dbReference>
<sequence length="287" mass="32881">MKHDELMIRLADYLGSISGRMMWTDMQLGPSGSPRPDVYAMDKSFAHPKPVAYEVKVSLSDFRSDVTKGKWQSYLEFAGAVIFVVPRGLITKNDVPNGCGLMTYNADTDTFASVKKPTLHPVKLPERVMLKLLIDGVDRVHEVNRRRMLDEYRIEKRVRKALGDEVAGAVFDIRAAEQRRDNELWRIQQDIDAAKRRAEHLQQDVQRERERVDDFAAKAYADLYEILGLDPSQKMGAYQFQQRIRELKEALCRDTAIVNLENQIDQIRRAVERSTPMEKLRQAGGGS</sequence>
<evidence type="ECO:0000313" key="2">
    <source>
        <dbReference type="EMBL" id="MDF0750314.1"/>
    </source>
</evidence>
<proteinExistence type="predicted"/>
<organism evidence="2 3">
    <name type="scientific">Marinobacter iranensis</name>
    <dbReference type="NCBI Taxonomy" id="2962607"/>
    <lineage>
        <taxon>Bacteria</taxon>
        <taxon>Pseudomonadati</taxon>
        <taxon>Pseudomonadota</taxon>
        <taxon>Gammaproteobacteria</taxon>
        <taxon>Pseudomonadales</taxon>
        <taxon>Marinobacteraceae</taxon>
        <taxon>Marinobacter</taxon>
    </lineage>
</organism>
<keyword evidence="1" id="KW-0175">Coiled coil</keyword>
<feature type="coiled-coil region" evidence="1">
    <location>
        <begin position="184"/>
        <end position="218"/>
    </location>
</feature>
<protein>
    <recommendedName>
        <fullName evidence="4">MmcB family DNA repair protein</fullName>
    </recommendedName>
</protein>
<dbReference type="EMBL" id="JANCMW010000004">
    <property type="protein sequence ID" value="MDF0750314.1"/>
    <property type="molecule type" value="Genomic_DNA"/>
</dbReference>
<evidence type="ECO:0008006" key="4">
    <source>
        <dbReference type="Google" id="ProtNLM"/>
    </source>
</evidence>
<name>A0ABT5Y9F9_9GAMM</name>
<keyword evidence="3" id="KW-1185">Reference proteome</keyword>
<evidence type="ECO:0000313" key="3">
    <source>
        <dbReference type="Proteomes" id="UP001143391"/>
    </source>
</evidence>
<gene>
    <name evidence="2" type="ORF">NLU14_08730</name>
</gene>
<comment type="caution">
    <text evidence="2">The sequence shown here is derived from an EMBL/GenBank/DDBJ whole genome shotgun (WGS) entry which is preliminary data.</text>
</comment>